<evidence type="ECO:0000313" key="2">
    <source>
        <dbReference type="EMBL" id="KAF2426177.1"/>
    </source>
</evidence>
<evidence type="ECO:0000256" key="1">
    <source>
        <dbReference type="SAM" id="Phobius"/>
    </source>
</evidence>
<dbReference type="EMBL" id="MU007066">
    <property type="protein sequence ID" value="KAF2426177.1"/>
    <property type="molecule type" value="Genomic_DNA"/>
</dbReference>
<organism evidence="2 3">
    <name type="scientific">Tothia fuscella</name>
    <dbReference type="NCBI Taxonomy" id="1048955"/>
    <lineage>
        <taxon>Eukaryota</taxon>
        <taxon>Fungi</taxon>
        <taxon>Dikarya</taxon>
        <taxon>Ascomycota</taxon>
        <taxon>Pezizomycotina</taxon>
        <taxon>Dothideomycetes</taxon>
        <taxon>Pleosporomycetidae</taxon>
        <taxon>Venturiales</taxon>
        <taxon>Cylindrosympodiaceae</taxon>
        <taxon>Tothia</taxon>
    </lineage>
</organism>
<feature type="transmembrane region" description="Helical" evidence="1">
    <location>
        <begin position="127"/>
        <end position="149"/>
    </location>
</feature>
<proteinExistence type="predicted"/>
<keyword evidence="1" id="KW-0812">Transmembrane</keyword>
<keyword evidence="1" id="KW-0472">Membrane</keyword>
<sequence>MSQRTSNCTLLLTSRTLALIATLTAQALTLYTSINIHSGSSHAAVTTIGIAASLIANISEIATLSKRSITQPHLSLAADSVAWICLSVGATLELASMRVMRERVGRLNSMSGPEDVELIDSVVGVGMGVYFTLAVMHLVMSIVGVVIVARSEDDEGMTVKGKDFEGTDV</sequence>
<reference evidence="2" key="1">
    <citation type="journal article" date="2020" name="Stud. Mycol.">
        <title>101 Dothideomycetes genomes: a test case for predicting lifestyles and emergence of pathogens.</title>
        <authorList>
            <person name="Haridas S."/>
            <person name="Albert R."/>
            <person name="Binder M."/>
            <person name="Bloem J."/>
            <person name="Labutti K."/>
            <person name="Salamov A."/>
            <person name="Andreopoulos B."/>
            <person name="Baker S."/>
            <person name="Barry K."/>
            <person name="Bills G."/>
            <person name="Bluhm B."/>
            <person name="Cannon C."/>
            <person name="Castanera R."/>
            <person name="Culley D."/>
            <person name="Daum C."/>
            <person name="Ezra D."/>
            <person name="Gonzalez J."/>
            <person name="Henrissat B."/>
            <person name="Kuo A."/>
            <person name="Liang C."/>
            <person name="Lipzen A."/>
            <person name="Lutzoni F."/>
            <person name="Magnuson J."/>
            <person name="Mondo S."/>
            <person name="Nolan M."/>
            <person name="Ohm R."/>
            <person name="Pangilinan J."/>
            <person name="Park H.-J."/>
            <person name="Ramirez L."/>
            <person name="Alfaro M."/>
            <person name="Sun H."/>
            <person name="Tritt A."/>
            <person name="Yoshinaga Y."/>
            <person name="Zwiers L.-H."/>
            <person name="Turgeon B."/>
            <person name="Goodwin S."/>
            <person name="Spatafora J."/>
            <person name="Crous P."/>
            <person name="Grigoriev I."/>
        </authorList>
    </citation>
    <scope>NUCLEOTIDE SEQUENCE</scope>
    <source>
        <strain evidence="2">CBS 130266</strain>
    </source>
</reference>
<dbReference type="AlphaFoldDB" id="A0A9P4NKP5"/>
<keyword evidence="3" id="KW-1185">Reference proteome</keyword>
<accession>A0A9P4NKP5</accession>
<dbReference type="Proteomes" id="UP000800235">
    <property type="component" value="Unassembled WGS sequence"/>
</dbReference>
<evidence type="ECO:0000313" key="3">
    <source>
        <dbReference type="Proteomes" id="UP000800235"/>
    </source>
</evidence>
<comment type="caution">
    <text evidence="2">The sequence shown here is derived from an EMBL/GenBank/DDBJ whole genome shotgun (WGS) entry which is preliminary data.</text>
</comment>
<gene>
    <name evidence="2" type="ORF">EJ08DRAFT_681369</name>
</gene>
<protein>
    <submittedName>
        <fullName evidence="2">Uncharacterized protein</fullName>
    </submittedName>
</protein>
<keyword evidence="1" id="KW-1133">Transmembrane helix</keyword>
<name>A0A9P4NKP5_9PEZI</name>